<protein>
    <recommendedName>
        <fullName evidence="3">Peptidase S1 domain-containing protein</fullName>
    </recommendedName>
</protein>
<evidence type="ECO:0000256" key="2">
    <source>
        <dbReference type="SAM" id="SignalP"/>
    </source>
</evidence>
<accession>A0A3Q9J5E4</accession>
<dbReference type="Pfam" id="PF00089">
    <property type="entry name" value="Trypsin"/>
    <property type="match status" value="1"/>
</dbReference>
<dbReference type="GO" id="GO:0004252">
    <property type="term" value="F:serine-type endopeptidase activity"/>
    <property type="evidence" value="ECO:0007669"/>
    <property type="project" value="InterPro"/>
</dbReference>
<dbReference type="InterPro" id="IPR028994">
    <property type="entry name" value="Integrin_alpha_N"/>
</dbReference>
<dbReference type="GO" id="GO:0006508">
    <property type="term" value="P:proteolysis"/>
    <property type="evidence" value="ECO:0007669"/>
    <property type="project" value="InterPro"/>
</dbReference>
<name>A0A3Q9J5E4_9MICO</name>
<dbReference type="Pfam" id="PF13517">
    <property type="entry name" value="FG-GAP_3"/>
    <property type="match status" value="2"/>
</dbReference>
<dbReference type="PROSITE" id="PS50240">
    <property type="entry name" value="TRYPSIN_DOM"/>
    <property type="match status" value="1"/>
</dbReference>
<dbReference type="PANTHER" id="PTHR44103:SF1">
    <property type="entry name" value="PROPROTEIN CONVERTASE P"/>
    <property type="match status" value="1"/>
</dbReference>
<feature type="chain" id="PRO_5018761885" description="Peptidase S1 domain-containing protein" evidence="2">
    <location>
        <begin position="34"/>
        <end position="817"/>
    </location>
</feature>
<dbReference type="InterPro" id="IPR013517">
    <property type="entry name" value="FG-GAP"/>
</dbReference>
<sequence>MFSLKVPRRGRGVAVGVAAALVSALLVSVPVSAAVADDAPGYLVESGAYPDGAAVGAAAGIVLKDGNGGLRVVTCPVPVPVAAGLIEVEFEKSGKRAKVCFETVFRPAVLNLEIAASFGVKAGKQPMDVTYSVAGGPETEIPVPAGGRRSVDTGLTGQSTIVAVEVQADPAVDVPATTTTHPRTAITKIRTGLGSCTGTLVDRSWVLTAASCFAADPATLAAGAPAAPARVLFGPDVANDKTASGTGDLGVKVTHVEPAGNGQDAVLAKLETAVDDIAPMPIATTAPAAGQDLAFTGFGRTDSVWVPLASRTNTYPVTAVGAATVTAAASGASLCLGDGGAPGVRNVDGTDMLVAVASQSTQTGCYGSGIPAGTASSIATRGDVIAGWVAATVQKGLDTTPVAAADQALAQQIVATGRVSGTEALAQIQAYADGFKRGHLIGGQIRDCTIDPVILAALKKVVVDQNFTITISALNEYCTTATPSATSYHAKNSGGHAVDISVVNGVAATGNTAQDQALAAAMFTALPAPAGIGQVACRPALTVPNGWAQTEEDCTHNHFEYHGVPLTPVKPSFDLNSDGKADVIGITSSNALYIYHGNGNGGWTTQTSVSSGWASAKTIIHGDYNGDGKGDMMVVNTDGTLWYYQGDGALGFPTKALAARGWDTKGLITGGIDFNGDKKADLVARESDGHLYAYPGNGNGTFGAKMKIGHDWGGISRVLAGDWTGDGKGDILATTTTGLLRIYPGNNVTLTGGPQVGNGWNNITAITGGVDYGVDGKADLFGRTGDGGLYLYPGLGISGFGASSRVGNGWTSLRLFS</sequence>
<proteinExistence type="predicted"/>
<keyword evidence="1 2" id="KW-0732">Signal</keyword>
<evidence type="ECO:0000313" key="5">
    <source>
        <dbReference type="Proteomes" id="UP000274841"/>
    </source>
</evidence>
<feature type="signal peptide" evidence="2">
    <location>
        <begin position="1"/>
        <end position="33"/>
    </location>
</feature>
<dbReference type="SMART" id="SM00020">
    <property type="entry name" value="Tryp_SPc"/>
    <property type="match status" value="1"/>
</dbReference>
<dbReference type="InterPro" id="IPR043504">
    <property type="entry name" value="Peptidase_S1_PA_chymotrypsin"/>
</dbReference>
<feature type="domain" description="Peptidase S1" evidence="3">
    <location>
        <begin position="161"/>
        <end position="394"/>
    </location>
</feature>
<evidence type="ECO:0000259" key="3">
    <source>
        <dbReference type="PROSITE" id="PS50240"/>
    </source>
</evidence>
<dbReference type="Proteomes" id="UP000274841">
    <property type="component" value="Chromosome"/>
</dbReference>
<evidence type="ECO:0000313" key="4">
    <source>
        <dbReference type="EMBL" id="AZS38813.1"/>
    </source>
</evidence>
<dbReference type="AlphaFoldDB" id="A0A3Q9J5E4"/>
<dbReference type="Gene3D" id="2.40.10.10">
    <property type="entry name" value="Trypsin-like serine proteases"/>
    <property type="match status" value="1"/>
</dbReference>
<dbReference type="SUPFAM" id="SSF69318">
    <property type="entry name" value="Integrin alpha N-terminal domain"/>
    <property type="match status" value="1"/>
</dbReference>
<dbReference type="EMBL" id="CP031422">
    <property type="protein sequence ID" value="AZS38813.1"/>
    <property type="molecule type" value="Genomic_DNA"/>
</dbReference>
<dbReference type="PANTHER" id="PTHR44103">
    <property type="entry name" value="PROPROTEIN CONVERTASE P"/>
    <property type="match status" value="1"/>
</dbReference>
<dbReference type="RefSeq" id="WP_127011475.1">
    <property type="nucleotide sequence ID" value="NZ_CP031422.1"/>
</dbReference>
<dbReference type="SUPFAM" id="SSF50494">
    <property type="entry name" value="Trypsin-like serine proteases"/>
    <property type="match status" value="1"/>
</dbReference>
<dbReference type="InterPro" id="IPR009003">
    <property type="entry name" value="Peptidase_S1_PA"/>
</dbReference>
<dbReference type="KEGG" id="moy:CVS54_00110"/>
<organism evidence="4 5">
    <name type="scientific">Microbacterium oxydans</name>
    <dbReference type="NCBI Taxonomy" id="82380"/>
    <lineage>
        <taxon>Bacteria</taxon>
        <taxon>Bacillati</taxon>
        <taxon>Actinomycetota</taxon>
        <taxon>Actinomycetes</taxon>
        <taxon>Micrococcales</taxon>
        <taxon>Microbacteriaceae</taxon>
        <taxon>Microbacterium</taxon>
    </lineage>
</organism>
<gene>
    <name evidence="4" type="ORF">CVS54_00110</name>
</gene>
<evidence type="ECO:0000256" key="1">
    <source>
        <dbReference type="ARBA" id="ARBA00022729"/>
    </source>
</evidence>
<reference evidence="4 5" key="1">
    <citation type="submission" date="2018-08" db="EMBL/GenBank/DDBJ databases">
        <title>Microbacterium oxydans strain HG3.</title>
        <authorList>
            <person name="ORTET P."/>
        </authorList>
    </citation>
    <scope>NUCLEOTIDE SEQUENCE [LARGE SCALE GENOMIC DNA]</scope>
    <source>
        <strain evidence="4 5">HG3</strain>
    </source>
</reference>
<dbReference type="InterPro" id="IPR001254">
    <property type="entry name" value="Trypsin_dom"/>
</dbReference>